<feature type="compositionally biased region" description="Polar residues" evidence="1">
    <location>
        <begin position="120"/>
        <end position="130"/>
    </location>
</feature>
<gene>
    <name evidence="2" type="ORF">FXB38_07800</name>
</gene>
<dbReference type="Proteomes" id="UP000324853">
    <property type="component" value="Unassembled WGS sequence"/>
</dbReference>
<dbReference type="AlphaFoldDB" id="A0A5S4WWL0"/>
<proteinExistence type="predicted"/>
<evidence type="ECO:0000313" key="3">
    <source>
        <dbReference type="Proteomes" id="UP000324853"/>
    </source>
</evidence>
<keyword evidence="3" id="KW-1185">Reference proteome</keyword>
<feature type="region of interest" description="Disordered" evidence="1">
    <location>
        <begin position="107"/>
        <end position="130"/>
    </location>
</feature>
<dbReference type="OrthoDB" id="8254964at2"/>
<name>A0A5S4WWL0_9BRAD</name>
<protein>
    <submittedName>
        <fullName evidence="2">Uncharacterized protein</fullName>
    </submittedName>
</protein>
<reference evidence="2 3" key="1">
    <citation type="submission" date="2019-08" db="EMBL/GenBank/DDBJ databases">
        <title>Bradyrhizobium hipponensis sp. nov., a rhizobium isolated from a Lupinus angustifolius root nodule in Tunisia.</title>
        <authorList>
            <person name="Off K."/>
            <person name="Rejili M."/>
            <person name="Mars M."/>
            <person name="Brachmann A."/>
            <person name="Marin M."/>
        </authorList>
    </citation>
    <scope>NUCLEOTIDE SEQUENCE [LARGE SCALE GENOMIC DNA]</scope>
    <source>
        <strain evidence="2 3">CTAW11</strain>
    </source>
</reference>
<comment type="caution">
    <text evidence="2">The sequence shown here is derived from an EMBL/GenBank/DDBJ whole genome shotgun (WGS) entry which is preliminary data.</text>
</comment>
<evidence type="ECO:0000256" key="1">
    <source>
        <dbReference type="SAM" id="MobiDB-lite"/>
    </source>
</evidence>
<organism evidence="2 3">
    <name type="scientific">Bradyrhizobium cytisi</name>
    <dbReference type="NCBI Taxonomy" id="515489"/>
    <lineage>
        <taxon>Bacteria</taxon>
        <taxon>Pseudomonadati</taxon>
        <taxon>Pseudomonadota</taxon>
        <taxon>Alphaproteobacteria</taxon>
        <taxon>Hyphomicrobiales</taxon>
        <taxon>Nitrobacteraceae</taxon>
        <taxon>Bradyrhizobium</taxon>
    </lineage>
</organism>
<accession>A0A5S4WWL0</accession>
<evidence type="ECO:0000313" key="2">
    <source>
        <dbReference type="EMBL" id="TYL86372.1"/>
    </source>
</evidence>
<dbReference type="EMBL" id="VSSR01000013">
    <property type="protein sequence ID" value="TYL86372.1"/>
    <property type="molecule type" value="Genomic_DNA"/>
</dbReference>
<sequence>MRCPTGKTPKPSVNPYRHKYSTLPKFGNGVCVVPLRPKEEGRIAIVTNAGRAAVGEGHIGAKGFAGRATVSEGLAHTTGAICVRPNRVVLAPGACAPSFAVMRAARPGSRIGHPRGDGGNSASLPGESTT</sequence>